<dbReference type="PANTHER" id="PTHR10133">
    <property type="entry name" value="DNA POLYMERASE I"/>
    <property type="match status" value="1"/>
</dbReference>
<dbReference type="FunFam" id="1.20.1060.10:FF:000001">
    <property type="entry name" value="DNA polymerase I"/>
    <property type="match status" value="1"/>
</dbReference>
<dbReference type="Gene3D" id="3.30.70.370">
    <property type="match status" value="1"/>
</dbReference>
<dbReference type="PROSITE" id="PS00447">
    <property type="entry name" value="DNA_POLYMERASE_A"/>
    <property type="match status" value="1"/>
</dbReference>
<dbReference type="InterPro" id="IPR012337">
    <property type="entry name" value="RNaseH-like_sf"/>
</dbReference>
<dbReference type="PRINTS" id="PR00868">
    <property type="entry name" value="DNAPOLI"/>
</dbReference>
<dbReference type="SUPFAM" id="SSF88723">
    <property type="entry name" value="PIN domain-like"/>
    <property type="match status" value="1"/>
</dbReference>
<dbReference type="InterPro" id="IPR020045">
    <property type="entry name" value="DNA_polI_H3TH"/>
</dbReference>
<dbReference type="AlphaFoldDB" id="A0A9D1F9S2"/>
<dbReference type="InterPro" id="IPR036397">
    <property type="entry name" value="RNaseH_sf"/>
</dbReference>
<dbReference type="Pfam" id="PF01367">
    <property type="entry name" value="5_3_exonuc"/>
    <property type="match status" value="1"/>
</dbReference>
<evidence type="ECO:0000256" key="9">
    <source>
        <dbReference type="ARBA" id="ARBA00023125"/>
    </source>
</evidence>
<dbReference type="Gene3D" id="3.30.420.10">
    <property type="entry name" value="Ribonuclease H-like superfamily/Ribonuclease H"/>
    <property type="match status" value="1"/>
</dbReference>
<feature type="domain" description="DNA-directed DNA polymerase family A palm" evidence="15">
    <location>
        <begin position="596"/>
        <end position="802"/>
    </location>
</feature>
<evidence type="ECO:0000256" key="10">
    <source>
        <dbReference type="ARBA" id="ARBA00023204"/>
    </source>
</evidence>
<dbReference type="SUPFAM" id="SSF56672">
    <property type="entry name" value="DNA/RNA polymerases"/>
    <property type="match status" value="1"/>
</dbReference>
<comment type="catalytic activity">
    <reaction evidence="11 13">
        <text>DNA(n) + a 2'-deoxyribonucleoside 5'-triphosphate = DNA(n+1) + diphosphate</text>
        <dbReference type="Rhea" id="RHEA:22508"/>
        <dbReference type="Rhea" id="RHEA-COMP:17339"/>
        <dbReference type="Rhea" id="RHEA-COMP:17340"/>
        <dbReference type="ChEBI" id="CHEBI:33019"/>
        <dbReference type="ChEBI" id="CHEBI:61560"/>
        <dbReference type="ChEBI" id="CHEBI:173112"/>
        <dbReference type="EC" id="2.7.7.7"/>
    </reaction>
</comment>
<keyword evidence="13" id="KW-0540">Nuclease</keyword>
<comment type="subunit">
    <text evidence="13">Single-chain monomer with multiple functions.</text>
</comment>
<name>A0A9D1F9S2_9FIRM</name>
<dbReference type="Pfam" id="PF00476">
    <property type="entry name" value="DNA_pol_A"/>
    <property type="match status" value="1"/>
</dbReference>
<evidence type="ECO:0000256" key="3">
    <source>
        <dbReference type="ARBA" id="ARBA00020311"/>
    </source>
</evidence>
<feature type="domain" description="5'-3' exonuclease" evidence="14">
    <location>
        <begin position="1"/>
        <end position="263"/>
    </location>
</feature>
<evidence type="ECO:0000259" key="15">
    <source>
        <dbReference type="SMART" id="SM00482"/>
    </source>
</evidence>
<protein>
    <recommendedName>
        <fullName evidence="3 12">DNA polymerase I</fullName>
        <ecNumber evidence="2 12">2.7.7.7</ecNumber>
    </recommendedName>
</protein>
<evidence type="ECO:0000256" key="6">
    <source>
        <dbReference type="ARBA" id="ARBA00022705"/>
    </source>
</evidence>
<dbReference type="InterPro" id="IPR018320">
    <property type="entry name" value="DNA_polymerase_1"/>
</dbReference>
<sequence length="838" mass="93077">MKLMILDGNSVINRAFYGIRPLTTREGLYTNAVYGFLNILHKFMGEERPDGVCVAFDLKAPTFRHLQYEGYKATRHGMPDELAQQMPVMKDVLRAMSIPIYEQEGWEADDILGTVGRICAESGWECVILTGDRDSLQLVDDHVTVRLVSSKAGQTLATRYTPETFREEYGFDPIRLVDCKALMGDSSDNIPGVPGVGKKTAGDLLAAFGSLDAIYDHLDSDAIKPAVKKKLEAGKDSAYLSYDLATIRKTAPIEFVPADNVCKPVDKPALRALFEKLEFVRLMDRYGLYDVKEVPQPAEPAAVVCTLACLPPVGTPCALVLDGDQAAIATADGVCVTAVSCCEPLLTAETPKVCADYKTLWHQLDQLGLPKDGFVFDVSLAGYVLDPSDTRYSPDELAKRYLNQEGQLESLSDRAAAVFALWKPLQSLMAEQNMTTLYETVEFPLCAVLARMEREGIAVDRMALLAFGNLLTERINALTEQIYDMAGETFNINSTQQLGVILFEKLGLPPVKKTKTGYSTNAEVLEKLKNKHPIIEAIMDYRMVTKLNSTYAEGLVKVIGDDERIHTTFQNMVTATGRLSSTEPNLQNIPVRTELGSEIRKMFVPKDGCVLIDADYSQIELRVLSHIANDQIMQEAFRSGEDVHRVTASQVFGVAPEDVTSLMRRHAKAVNFGIVYGISDFSLADDIGVTRKEAKAYIESYLEKYAGVRQYMHDVVEQAKADGYVTTLMGRRRYLPELKSKNFNLRSFGERCAMNTPIQGTAADIIKLAMIRVDAVLAKQYPQARLVLQVHDELIVECPLDQADDVKQLVEREMEQVMELRVPLLAEAKSGASWYEAK</sequence>
<dbReference type="NCBIfam" id="TIGR00593">
    <property type="entry name" value="pola"/>
    <property type="match status" value="1"/>
</dbReference>
<dbReference type="EMBL" id="DVJJ01000051">
    <property type="protein sequence ID" value="HIS64351.1"/>
    <property type="molecule type" value="Genomic_DNA"/>
</dbReference>
<dbReference type="CDD" id="cd08637">
    <property type="entry name" value="DNA_pol_A_pol_I_C"/>
    <property type="match status" value="1"/>
</dbReference>
<dbReference type="GO" id="GO:0006302">
    <property type="term" value="P:double-strand break repair"/>
    <property type="evidence" value="ECO:0007669"/>
    <property type="project" value="TreeGrafter"/>
</dbReference>
<dbReference type="InterPro" id="IPR029060">
    <property type="entry name" value="PIN-like_dom_sf"/>
</dbReference>
<dbReference type="Gene3D" id="1.20.1060.10">
    <property type="entry name" value="Taq DNA Polymerase, Chain T, domain 4"/>
    <property type="match status" value="1"/>
</dbReference>
<dbReference type="SMART" id="SM00482">
    <property type="entry name" value="POLAc"/>
    <property type="match status" value="1"/>
</dbReference>
<keyword evidence="10 13" id="KW-0234">DNA repair</keyword>
<keyword evidence="13" id="KW-0269">Exonuclease</keyword>
<dbReference type="InterPro" id="IPR043502">
    <property type="entry name" value="DNA/RNA_pol_sf"/>
</dbReference>
<dbReference type="CDD" id="cd09898">
    <property type="entry name" value="H3TH_53EXO"/>
    <property type="match status" value="1"/>
</dbReference>
<reference evidence="16" key="1">
    <citation type="submission" date="2020-10" db="EMBL/GenBank/DDBJ databases">
        <authorList>
            <person name="Gilroy R."/>
        </authorList>
    </citation>
    <scope>NUCLEOTIDE SEQUENCE</scope>
    <source>
        <strain evidence="16">ChiBcec16-1751</strain>
    </source>
</reference>
<keyword evidence="9 13" id="KW-0238">DNA-binding</keyword>
<dbReference type="CDD" id="cd06140">
    <property type="entry name" value="DNA_polA_I_Bacillus_like_exo"/>
    <property type="match status" value="1"/>
</dbReference>
<dbReference type="GO" id="GO:0008409">
    <property type="term" value="F:5'-3' exonuclease activity"/>
    <property type="evidence" value="ECO:0007669"/>
    <property type="project" value="UniProtKB-UniRule"/>
</dbReference>
<dbReference type="GO" id="GO:0003887">
    <property type="term" value="F:DNA-directed DNA polymerase activity"/>
    <property type="evidence" value="ECO:0007669"/>
    <property type="project" value="UniProtKB-UniRule"/>
</dbReference>
<dbReference type="InterPro" id="IPR008918">
    <property type="entry name" value="HhH2"/>
</dbReference>
<dbReference type="InterPro" id="IPR002298">
    <property type="entry name" value="DNA_polymerase_A"/>
</dbReference>
<evidence type="ECO:0000313" key="17">
    <source>
        <dbReference type="Proteomes" id="UP000886741"/>
    </source>
</evidence>
<evidence type="ECO:0000256" key="12">
    <source>
        <dbReference type="NCBIfam" id="TIGR00593"/>
    </source>
</evidence>
<dbReference type="FunFam" id="1.10.150.20:FF:000002">
    <property type="entry name" value="DNA polymerase I"/>
    <property type="match status" value="1"/>
</dbReference>
<keyword evidence="8 13" id="KW-0239">DNA-directed DNA polymerase</keyword>
<dbReference type="CDD" id="cd09859">
    <property type="entry name" value="PIN_53EXO"/>
    <property type="match status" value="1"/>
</dbReference>
<dbReference type="GO" id="GO:0003677">
    <property type="term" value="F:DNA binding"/>
    <property type="evidence" value="ECO:0007669"/>
    <property type="project" value="UniProtKB-UniRule"/>
</dbReference>
<reference evidence="16" key="2">
    <citation type="journal article" date="2021" name="PeerJ">
        <title>Extensive microbial diversity within the chicken gut microbiome revealed by metagenomics and culture.</title>
        <authorList>
            <person name="Gilroy R."/>
            <person name="Ravi A."/>
            <person name="Getino M."/>
            <person name="Pursley I."/>
            <person name="Horton D.L."/>
            <person name="Alikhan N.F."/>
            <person name="Baker D."/>
            <person name="Gharbi K."/>
            <person name="Hall N."/>
            <person name="Watson M."/>
            <person name="Adriaenssens E.M."/>
            <person name="Foster-Nyarko E."/>
            <person name="Jarju S."/>
            <person name="Secka A."/>
            <person name="Antonio M."/>
            <person name="Oren A."/>
            <person name="Chaudhuri R.R."/>
            <person name="La Ragione R."/>
            <person name="Hildebrand F."/>
            <person name="Pallen M.J."/>
        </authorList>
    </citation>
    <scope>NUCLEOTIDE SEQUENCE</scope>
    <source>
        <strain evidence="16">ChiBcec16-1751</strain>
    </source>
</reference>
<accession>A0A9D1F9S2</accession>
<dbReference type="InterPro" id="IPR019760">
    <property type="entry name" value="DNA-dir_DNA_pol_A_CS"/>
</dbReference>
<evidence type="ECO:0000256" key="8">
    <source>
        <dbReference type="ARBA" id="ARBA00022932"/>
    </source>
</evidence>
<dbReference type="PANTHER" id="PTHR10133:SF27">
    <property type="entry name" value="DNA POLYMERASE NU"/>
    <property type="match status" value="1"/>
</dbReference>
<evidence type="ECO:0000256" key="7">
    <source>
        <dbReference type="ARBA" id="ARBA00022763"/>
    </source>
</evidence>
<dbReference type="EC" id="2.7.7.7" evidence="2 12"/>
<dbReference type="GO" id="GO:0006261">
    <property type="term" value="P:DNA-templated DNA replication"/>
    <property type="evidence" value="ECO:0007669"/>
    <property type="project" value="UniProtKB-UniRule"/>
</dbReference>
<evidence type="ECO:0000259" key="14">
    <source>
        <dbReference type="SMART" id="SM00475"/>
    </source>
</evidence>
<dbReference type="Gene3D" id="3.40.50.1010">
    <property type="entry name" value="5'-nuclease"/>
    <property type="match status" value="1"/>
</dbReference>
<keyword evidence="7 13" id="KW-0227">DNA damage</keyword>
<evidence type="ECO:0000256" key="4">
    <source>
        <dbReference type="ARBA" id="ARBA00022679"/>
    </source>
</evidence>
<dbReference type="Gene3D" id="1.10.150.20">
    <property type="entry name" value="5' to 3' exonuclease, C-terminal subdomain"/>
    <property type="match status" value="2"/>
</dbReference>
<evidence type="ECO:0000256" key="11">
    <source>
        <dbReference type="ARBA" id="ARBA00049244"/>
    </source>
</evidence>
<keyword evidence="4 13" id="KW-0808">Transferase</keyword>
<dbReference type="Pfam" id="PF02739">
    <property type="entry name" value="5_3_exonuc_N"/>
    <property type="match status" value="1"/>
</dbReference>
<evidence type="ECO:0000256" key="1">
    <source>
        <dbReference type="ARBA" id="ARBA00007705"/>
    </source>
</evidence>
<proteinExistence type="inferred from homology"/>
<dbReference type="InterPro" id="IPR001098">
    <property type="entry name" value="DNA-dir_DNA_pol_A_palm_dom"/>
</dbReference>
<evidence type="ECO:0000256" key="2">
    <source>
        <dbReference type="ARBA" id="ARBA00012417"/>
    </source>
</evidence>
<organism evidence="16 17">
    <name type="scientific">Candidatus Avoscillospira avistercoris</name>
    <dbReference type="NCBI Taxonomy" id="2840707"/>
    <lineage>
        <taxon>Bacteria</taxon>
        <taxon>Bacillati</taxon>
        <taxon>Bacillota</taxon>
        <taxon>Clostridia</taxon>
        <taxon>Eubacteriales</taxon>
        <taxon>Oscillospiraceae</taxon>
        <taxon>Oscillospiraceae incertae sedis</taxon>
        <taxon>Candidatus Avoscillospira</taxon>
    </lineage>
</organism>
<comment type="similarity">
    <text evidence="1 13">Belongs to the DNA polymerase type-A family.</text>
</comment>
<keyword evidence="6 13" id="KW-0235">DNA replication</keyword>
<dbReference type="SMART" id="SM00279">
    <property type="entry name" value="HhH2"/>
    <property type="match status" value="1"/>
</dbReference>
<evidence type="ECO:0000313" key="16">
    <source>
        <dbReference type="EMBL" id="HIS64351.1"/>
    </source>
</evidence>
<dbReference type="Proteomes" id="UP000886741">
    <property type="component" value="Unassembled WGS sequence"/>
</dbReference>
<dbReference type="SUPFAM" id="SSF53098">
    <property type="entry name" value="Ribonuclease H-like"/>
    <property type="match status" value="1"/>
</dbReference>
<keyword evidence="13" id="KW-0378">Hydrolase</keyword>
<comment type="caution">
    <text evidence="16">The sequence shown here is derived from an EMBL/GenBank/DDBJ whole genome shotgun (WGS) entry which is preliminary data.</text>
</comment>
<dbReference type="SUPFAM" id="SSF47807">
    <property type="entry name" value="5' to 3' exonuclease, C-terminal subdomain"/>
    <property type="match status" value="1"/>
</dbReference>
<gene>
    <name evidence="13 16" type="primary">polA</name>
    <name evidence="16" type="ORF">IAA83_03135</name>
</gene>
<dbReference type="InterPro" id="IPR036279">
    <property type="entry name" value="5-3_exonuclease_C_sf"/>
</dbReference>
<comment type="function">
    <text evidence="13">In addition to polymerase activity, this DNA polymerase exhibits 5'-3' exonuclease activity.</text>
</comment>
<evidence type="ECO:0000256" key="13">
    <source>
        <dbReference type="RuleBase" id="RU004460"/>
    </source>
</evidence>
<evidence type="ECO:0000256" key="5">
    <source>
        <dbReference type="ARBA" id="ARBA00022695"/>
    </source>
</evidence>
<dbReference type="InterPro" id="IPR020046">
    <property type="entry name" value="5-3_exonucl_a-hlix_arch_N"/>
</dbReference>
<dbReference type="InterPro" id="IPR002421">
    <property type="entry name" value="5-3_exonuclease"/>
</dbReference>
<dbReference type="FunFam" id="1.10.150.20:FF:000003">
    <property type="entry name" value="DNA polymerase I"/>
    <property type="match status" value="1"/>
</dbReference>
<keyword evidence="5 13" id="KW-0548">Nucleotidyltransferase</keyword>
<dbReference type="SMART" id="SM00475">
    <property type="entry name" value="53EXOc"/>
    <property type="match status" value="1"/>
</dbReference>